<protein>
    <submittedName>
        <fullName evidence="3">ATPase AAA+ type core</fullName>
    </submittedName>
</protein>
<dbReference type="SUPFAM" id="SSF52540">
    <property type="entry name" value="P-loop containing nucleoside triphosphate hydrolases"/>
    <property type="match status" value="1"/>
</dbReference>
<dbReference type="PANTHER" id="PTHR23077">
    <property type="entry name" value="AAA-FAMILY ATPASE"/>
    <property type="match status" value="1"/>
</dbReference>
<dbReference type="OrthoDB" id="2115716at2759"/>
<gene>
    <name evidence="3" type="ORF">MPH_10989</name>
</gene>
<comment type="caution">
    <text evidence="3">The sequence shown here is derived from an EMBL/GenBank/DDBJ whole genome shotgun (WGS) entry which is preliminary data.</text>
</comment>
<dbReference type="GO" id="GO:1990275">
    <property type="term" value="F:preribosome binding"/>
    <property type="evidence" value="ECO:0007669"/>
    <property type="project" value="TreeGrafter"/>
</dbReference>
<dbReference type="SMART" id="SM00382">
    <property type="entry name" value="AAA"/>
    <property type="match status" value="1"/>
</dbReference>
<reference evidence="3 4" key="1">
    <citation type="journal article" date="2012" name="BMC Genomics">
        <title>Tools to kill: Genome of one of the most destructive plant pathogenic fungi Macrophomina phaseolina.</title>
        <authorList>
            <person name="Islam M.S."/>
            <person name="Haque M.S."/>
            <person name="Islam M.M."/>
            <person name="Emdad E.M."/>
            <person name="Halim A."/>
            <person name="Hossen Q.M.M."/>
            <person name="Hossain M.Z."/>
            <person name="Ahmed B."/>
            <person name="Rahim S."/>
            <person name="Rahman M.S."/>
            <person name="Alam M.M."/>
            <person name="Hou S."/>
            <person name="Wan X."/>
            <person name="Saito J.A."/>
            <person name="Alam M."/>
        </authorList>
    </citation>
    <scope>NUCLEOTIDE SEQUENCE [LARGE SCALE GENOMIC DNA]</scope>
    <source>
        <strain evidence="3 4">MS6</strain>
    </source>
</reference>
<feature type="region of interest" description="Disordered" evidence="1">
    <location>
        <begin position="458"/>
        <end position="496"/>
    </location>
</feature>
<dbReference type="GO" id="GO:0005634">
    <property type="term" value="C:nucleus"/>
    <property type="evidence" value="ECO:0007669"/>
    <property type="project" value="TreeGrafter"/>
</dbReference>
<dbReference type="EMBL" id="AHHD01000465">
    <property type="protein sequence ID" value="EKG11945.1"/>
    <property type="molecule type" value="Genomic_DNA"/>
</dbReference>
<dbReference type="HOGENOM" id="CLU_025506_1_0_1"/>
<dbReference type="InterPro" id="IPR050168">
    <property type="entry name" value="AAA_ATPase_domain"/>
</dbReference>
<dbReference type="AlphaFoldDB" id="K2S5G1"/>
<evidence type="ECO:0000256" key="1">
    <source>
        <dbReference type="SAM" id="MobiDB-lite"/>
    </source>
</evidence>
<dbReference type="eggNOG" id="KOG0731">
    <property type="taxonomic scope" value="Eukaryota"/>
</dbReference>
<sequence length="496" mass="54940">MGHNTTALPSIFGEGGESAPSDIFSAYHAHASAQRISSDTIIQSALRAAYPTHHLAVTTCNLLTYAKAGHAAATPHAGGNAKTNGALAPLLRTRTYDPPARRISGELGKLADNVTFGLYDYVWRDDAFLVYAAEGQNGPFCQPDTRFYVLKQRGSDDEDVKTGDCGATDAMLLAANAWAEHGSHNEVWVFDQGRWRKDRDLWEAIQDVDVASIVLEEQMKEGIMRDVVGFFGAREQYARFGTPWKRGLIFHGTPGNGKTMKVKALVKTLMQREDPIPTLYVKTLAQRSFGPQQSVRQIFTKARRSAPCLLLFEDVDSLVKEEVRSYFLNEIDGLENNDGILMIGSTNNLDNLDPGLSKRPSRFDRKYNFKRPSLEARIRYCDWWRNKFADNPDLKVEPAVSKRVAELTDGFSFAYLKEAWVASLLSLLYSSVSTGAQEASGKLPETLEKQIEILKAEIGDAEEKEQDAKRKPKKTKAEGEEGHDGAGPVAATSDNK</sequence>
<dbReference type="InterPro" id="IPR027417">
    <property type="entry name" value="P-loop_NTPase"/>
</dbReference>
<dbReference type="PANTHER" id="PTHR23077:SF132">
    <property type="entry name" value="ATP-DEPENDENT ZN PROTEASE"/>
    <property type="match status" value="1"/>
</dbReference>
<dbReference type="GO" id="GO:0005524">
    <property type="term" value="F:ATP binding"/>
    <property type="evidence" value="ECO:0007669"/>
    <property type="project" value="InterPro"/>
</dbReference>
<dbReference type="InterPro" id="IPR003959">
    <property type="entry name" value="ATPase_AAA_core"/>
</dbReference>
<dbReference type="GO" id="GO:0003723">
    <property type="term" value="F:RNA binding"/>
    <property type="evidence" value="ECO:0007669"/>
    <property type="project" value="TreeGrafter"/>
</dbReference>
<feature type="compositionally biased region" description="Basic and acidic residues" evidence="1">
    <location>
        <begin position="475"/>
        <end position="484"/>
    </location>
</feature>
<dbReference type="GO" id="GO:0016887">
    <property type="term" value="F:ATP hydrolysis activity"/>
    <property type="evidence" value="ECO:0007669"/>
    <property type="project" value="InterPro"/>
</dbReference>
<evidence type="ECO:0000313" key="3">
    <source>
        <dbReference type="EMBL" id="EKG11945.1"/>
    </source>
</evidence>
<name>K2S5G1_MACPH</name>
<dbReference type="STRING" id="1126212.K2S5G1"/>
<dbReference type="InParanoid" id="K2S5G1"/>
<evidence type="ECO:0000259" key="2">
    <source>
        <dbReference type="SMART" id="SM00382"/>
    </source>
</evidence>
<dbReference type="Pfam" id="PF00004">
    <property type="entry name" value="AAA"/>
    <property type="match status" value="1"/>
</dbReference>
<dbReference type="VEuPathDB" id="FungiDB:MPH_10989"/>
<proteinExistence type="predicted"/>
<dbReference type="InterPro" id="IPR003593">
    <property type="entry name" value="AAA+_ATPase"/>
</dbReference>
<dbReference type="CDD" id="cd19481">
    <property type="entry name" value="RecA-like_protease"/>
    <property type="match status" value="1"/>
</dbReference>
<accession>K2S5G1</accession>
<dbReference type="GO" id="GO:0042254">
    <property type="term" value="P:ribosome biogenesis"/>
    <property type="evidence" value="ECO:0007669"/>
    <property type="project" value="TreeGrafter"/>
</dbReference>
<feature type="domain" description="AAA+ ATPase" evidence="2">
    <location>
        <begin position="244"/>
        <end position="373"/>
    </location>
</feature>
<dbReference type="Gene3D" id="3.40.50.300">
    <property type="entry name" value="P-loop containing nucleotide triphosphate hydrolases"/>
    <property type="match status" value="1"/>
</dbReference>
<dbReference type="Proteomes" id="UP000007129">
    <property type="component" value="Unassembled WGS sequence"/>
</dbReference>
<evidence type="ECO:0000313" key="4">
    <source>
        <dbReference type="Proteomes" id="UP000007129"/>
    </source>
</evidence>
<organism evidence="3 4">
    <name type="scientific">Macrophomina phaseolina (strain MS6)</name>
    <name type="common">Charcoal rot fungus</name>
    <dbReference type="NCBI Taxonomy" id="1126212"/>
    <lineage>
        <taxon>Eukaryota</taxon>
        <taxon>Fungi</taxon>
        <taxon>Dikarya</taxon>
        <taxon>Ascomycota</taxon>
        <taxon>Pezizomycotina</taxon>
        <taxon>Dothideomycetes</taxon>
        <taxon>Dothideomycetes incertae sedis</taxon>
        <taxon>Botryosphaeriales</taxon>
        <taxon>Botryosphaeriaceae</taxon>
        <taxon>Macrophomina</taxon>
    </lineage>
</organism>